<reference evidence="1" key="1">
    <citation type="journal article" date="2012" name="Proc. Natl. Acad. Sci. U.S.A.">
        <title>Antigenic diversity is generated by distinct evolutionary mechanisms in African trypanosome species.</title>
        <authorList>
            <person name="Jackson A.P."/>
            <person name="Berry A."/>
            <person name="Aslett M."/>
            <person name="Allison H.C."/>
            <person name="Burton P."/>
            <person name="Vavrova-Anderson J."/>
            <person name="Brown R."/>
            <person name="Browne H."/>
            <person name="Corton N."/>
            <person name="Hauser H."/>
            <person name="Gamble J."/>
            <person name="Gilderthorp R."/>
            <person name="Marcello L."/>
            <person name="McQuillan J."/>
            <person name="Otto T.D."/>
            <person name="Quail M.A."/>
            <person name="Sanders M.J."/>
            <person name="van Tonder A."/>
            <person name="Ginger M.L."/>
            <person name="Field M.C."/>
            <person name="Barry J.D."/>
            <person name="Hertz-Fowler C."/>
            <person name="Berriman M."/>
        </authorList>
    </citation>
    <scope>NUCLEOTIDE SEQUENCE</scope>
    <source>
        <strain evidence="1">Y486</strain>
    </source>
</reference>
<dbReference type="AlphaFoldDB" id="G0TRK4"/>
<dbReference type="EC" id="3.1.1.32" evidence="1"/>
<accession>G0TRK4</accession>
<dbReference type="GO" id="GO:0008970">
    <property type="term" value="F:phospholipase A1 activity"/>
    <property type="evidence" value="ECO:0007669"/>
    <property type="project" value="UniProtKB-EC"/>
</dbReference>
<dbReference type="OMA" id="ITFNPAW"/>
<dbReference type="Gene3D" id="3.40.50.1820">
    <property type="entry name" value="alpha/beta hydrolase"/>
    <property type="match status" value="1"/>
</dbReference>
<gene>
    <name evidence="1" type="ORF">TVY486_0102170</name>
</gene>
<dbReference type="GO" id="GO:0006629">
    <property type="term" value="P:lipid metabolic process"/>
    <property type="evidence" value="ECO:0007669"/>
    <property type="project" value="InterPro"/>
</dbReference>
<evidence type="ECO:0000313" key="1">
    <source>
        <dbReference type="EMBL" id="CCC46570.1"/>
    </source>
</evidence>
<organism evidence="1">
    <name type="scientific">Trypanosoma vivax (strain Y486)</name>
    <dbReference type="NCBI Taxonomy" id="1055687"/>
    <lineage>
        <taxon>Eukaryota</taxon>
        <taxon>Discoba</taxon>
        <taxon>Euglenozoa</taxon>
        <taxon>Kinetoplastea</taxon>
        <taxon>Metakinetoplastina</taxon>
        <taxon>Trypanosomatida</taxon>
        <taxon>Trypanosomatidae</taxon>
        <taxon>Trypanosoma</taxon>
        <taxon>Duttonella</taxon>
    </lineage>
</organism>
<dbReference type="InterPro" id="IPR029058">
    <property type="entry name" value="AB_hydrolase_fold"/>
</dbReference>
<name>G0TRK4_TRYVY</name>
<keyword evidence="1" id="KW-0378">Hydrolase</keyword>
<dbReference type="VEuPathDB" id="TriTrypDB:TvY486_0102170"/>
<protein>
    <submittedName>
        <fullName evidence="1">Phospholipase A1</fullName>
        <ecNumber evidence="1">3.1.1.32</ecNumber>
    </submittedName>
</protein>
<sequence length="295" mass="31908">MAESFASGLLDYVKRCDFATGDEEREEALRMGTLCKHVYVGGDPPAGWNVLEHSLVGFVREDASIGFCCQLYEGSGTYVLAFAGVHSEKGISESFLQLMGASRAYEVAVANAQLVVKEFGTTKMVFTGHSLGGGMANAAALSTGCRSITFNPAWLTTLTKKKIAQQPSARITNYVMFAEPLDVVQRFSSVLGKSMIAVLPVLAFLGDLEATGKYKYVQLAEADENRPYIDRHRMEVVYNGLCSGKAAEPLGTLFVEQLAALIEKELQQIVLNNMMHLMAFTEMFAGVTPGAAKSG</sequence>
<proteinExistence type="predicted"/>
<dbReference type="Pfam" id="PF26363">
    <property type="entry name" value="Phospholipase-like"/>
    <property type="match status" value="1"/>
</dbReference>
<dbReference type="SUPFAM" id="SSF53474">
    <property type="entry name" value="alpha/beta-Hydrolases"/>
    <property type="match status" value="1"/>
</dbReference>
<dbReference type="EMBL" id="HE573017">
    <property type="protein sequence ID" value="CCC46570.1"/>
    <property type="molecule type" value="Genomic_DNA"/>
</dbReference>